<reference evidence="2 3" key="1">
    <citation type="submission" date="2018-08" db="EMBL/GenBank/DDBJ databases">
        <title>Recombination of ecologically and evolutionarily significant loci maintains genetic cohesion in the Pseudomonas syringae species complex.</title>
        <authorList>
            <person name="Dillon M."/>
            <person name="Thakur S."/>
            <person name="Almeida R.N.D."/>
            <person name="Weir B.S."/>
            <person name="Guttman D.S."/>
        </authorList>
    </citation>
    <scope>NUCLEOTIDE SEQUENCE [LARGE SCALE GENOMIC DNA]</scope>
    <source>
        <strain evidence="2 3">ICMP 4996</strain>
    </source>
</reference>
<dbReference type="AlphaFoldDB" id="A0A3M4XUC1"/>
<gene>
    <name evidence="2" type="ORF">ALP78_102514</name>
</gene>
<evidence type="ECO:0000313" key="3">
    <source>
        <dbReference type="Proteomes" id="UP000268004"/>
    </source>
</evidence>
<feature type="compositionally biased region" description="Polar residues" evidence="1">
    <location>
        <begin position="49"/>
        <end position="62"/>
    </location>
</feature>
<dbReference type="Proteomes" id="UP000268004">
    <property type="component" value="Unassembled WGS sequence"/>
</dbReference>
<proteinExistence type="predicted"/>
<dbReference type="EMBL" id="RBSD01000205">
    <property type="protein sequence ID" value="RMR80138.1"/>
    <property type="molecule type" value="Genomic_DNA"/>
</dbReference>
<accession>A0A3M4XUC1</accession>
<name>A0A3M4XUC1_9PSED</name>
<sequence length="175" mass="19355">MRGRPCTECQASLFAKALVAAHPRLETRLLPRGRRSELVREGGTSGATFSLNLTSLSRTSEASPGPLLRPPGQNQKLKTARRACSRKRWWHNIQERTQSVQNGIPTRRSDSQLPCLTFRVTGLSVPHLDGAQSIALTTHLDLHGDSFVHFLDVGNHADLATLRLQAVEGVHRQLQ</sequence>
<evidence type="ECO:0000313" key="2">
    <source>
        <dbReference type="EMBL" id="RMR80138.1"/>
    </source>
</evidence>
<organism evidence="2 3">
    <name type="scientific">Pseudomonas coronafaciens pv. striafaciens</name>
    <dbReference type="NCBI Taxonomy" id="235276"/>
    <lineage>
        <taxon>Bacteria</taxon>
        <taxon>Pseudomonadati</taxon>
        <taxon>Pseudomonadota</taxon>
        <taxon>Gammaproteobacteria</taxon>
        <taxon>Pseudomonadales</taxon>
        <taxon>Pseudomonadaceae</taxon>
        <taxon>Pseudomonas</taxon>
        <taxon>Pseudomonas coronafaciens</taxon>
    </lineage>
</organism>
<comment type="caution">
    <text evidence="2">The sequence shown here is derived from an EMBL/GenBank/DDBJ whole genome shotgun (WGS) entry which is preliminary data.</text>
</comment>
<feature type="region of interest" description="Disordered" evidence="1">
    <location>
        <begin position="49"/>
        <end position="76"/>
    </location>
</feature>
<protein>
    <submittedName>
        <fullName evidence="2">Uncharacterized protein</fullName>
    </submittedName>
</protein>
<evidence type="ECO:0000256" key="1">
    <source>
        <dbReference type="SAM" id="MobiDB-lite"/>
    </source>
</evidence>